<organism evidence="2 3">
    <name type="scientific">Streptomyces albiaxialis</name>
    <dbReference type="NCBI Taxonomy" id="329523"/>
    <lineage>
        <taxon>Bacteria</taxon>
        <taxon>Bacillati</taxon>
        <taxon>Actinomycetota</taxon>
        <taxon>Actinomycetes</taxon>
        <taxon>Kitasatosporales</taxon>
        <taxon>Streptomycetaceae</taxon>
        <taxon>Streptomyces</taxon>
    </lineage>
</organism>
<accession>A0ABN2W6F2</accession>
<evidence type="ECO:0008006" key="4">
    <source>
        <dbReference type="Google" id="ProtNLM"/>
    </source>
</evidence>
<feature type="compositionally biased region" description="Basic and acidic residues" evidence="1">
    <location>
        <begin position="42"/>
        <end position="56"/>
    </location>
</feature>
<protein>
    <recommendedName>
        <fullName evidence="4">Lipoprotein</fullName>
    </recommendedName>
</protein>
<dbReference type="RefSeq" id="WP_344531194.1">
    <property type="nucleotide sequence ID" value="NZ_BAAAPE010000012.1"/>
</dbReference>
<dbReference type="Proteomes" id="UP001500016">
    <property type="component" value="Unassembled WGS sequence"/>
</dbReference>
<evidence type="ECO:0000313" key="3">
    <source>
        <dbReference type="Proteomes" id="UP001500016"/>
    </source>
</evidence>
<gene>
    <name evidence="2" type="ORF">GCM10009801_46390</name>
</gene>
<feature type="region of interest" description="Disordered" evidence="1">
    <location>
        <begin position="23"/>
        <end position="86"/>
    </location>
</feature>
<evidence type="ECO:0000256" key="1">
    <source>
        <dbReference type="SAM" id="MobiDB-lite"/>
    </source>
</evidence>
<dbReference type="PROSITE" id="PS51257">
    <property type="entry name" value="PROKAR_LIPOPROTEIN"/>
    <property type="match status" value="1"/>
</dbReference>
<keyword evidence="3" id="KW-1185">Reference proteome</keyword>
<evidence type="ECO:0000313" key="2">
    <source>
        <dbReference type="EMBL" id="GAA2084937.1"/>
    </source>
</evidence>
<reference evidence="2 3" key="1">
    <citation type="journal article" date="2019" name="Int. J. Syst. Evol. Microbiol.">
        <title>The Global Catalogue of Microorganisms (GCM) 10K type strain sequencing project: providing services to taxonomists for standard genome sequencing and annotation.</title>
        <authorList>
            <consortium name="The Broad Institute Genomics Platform"/>
            <consortium name="The Broad Institute Genome Sequencing Center for Infectious Disease"/>
            <person name="Wu L."/>
            <person name="Ma J."/>
        </authorList>
    </citation>
    <scope>NUCLEOTIDE SEQUENCE [LARGE SCALE GENOMIC DNA]</scope>
    <source>
        <strain evidence="2 3">JCM 15478</strain>
    </source>
</reference>
<name>A0ABN2W6F2_9ACTN</name>
<dbReference type="EMBL" id="BAAAPE010000012">
    <property type="protein sequence ID" value="GAA2084937.1"/>
    <property type="molecule type" value="Genomic_DNA"/>
</dbReference>
<proteinExistence type="predicted"/>
<sequence length="213" mass="22559">MSHGRKTLLRAVVPATVLALALTGCGSDDDSSDGGKKGKSSSADKTEQGSQDKEKEQEDEAPSGPLTVGQTAPGTHDFDMSSGKAKLQITSQKVDKGTNADLLAAGLKSKDVKGQYPVFVYFKYNVKSAQKLDQPDFNIKARVLGDDDKPGKKLIAIGASDIKGGCPADDDDKTWKAGMTDSLCSTFLLPEGTEPKQVAWAGDLSNPLLWNVK</sequence>
<comment type="caution">
    <text evidence="2">The sequence shown here is derived from an EMBL/GenBank/DDBJ whole genome shotgun (WGS) entry which is preliminary data.</text>
</comment>